<accession>A0A0G1S5D6</accession>
<feature type="transmembrane region" description="Helical" evidence="1">
    <location>
        <begin position="202"/>
        <end position="223"/>
    </location>
</feature>
<sequence>MLDWKMSKRAIFLFSFIFVGLLFRIYLATTLPIWHDEAYSIWASQHSVSQIIRAVTDPVHPPGYYLLLHFWAGISDHLYWLRLTSIIAFLFNAYLLKRLGEQFKIALLPPLLVFLYSFSGYFIIFDWQVRMYSITVTFIFLSLVILNKFINDQRGSKVVPWIFLTIVNTSGLYIDYGYFWYFIPLVLFFLIFFIIKRNQKYLLITASLFSSGLFFLLIHPSIISTYNQGVAGIAWLKPYLSPAFFVPYFFGTHRNTFFTISLLAFSFLGITYLIRLKKFPFISSILIFSSSFSFLSTLIYSLLVSPIFHVRSLQIIGITTLFLVSFSIYNFRRQLRIFFILLLCTIVITNFILIVKILPRSPGQFLISFFPWKQVVNSLDTYNTTIIRYQETRILPTPLLLWGLQYTLSGKESYPIRKIQFGKLESATKEEKCILFYDSLLELYSCT</sequence>
<feature type="transmembrane region" description="Helical" evidence="1">
    <location>
        <begin position="103"/>
        <end position="123"/>
    </location>
</feature>
<dbReference type="Proteomes" id="UP000034501">
    <property type="component" value="Unassembled WGS sequence"/>
</dbReference>
<feature type="transmembrane region" description="Helical" evidence="1">
    <location>
        <begin position="77"/>
        <end position="96"/>
    </location>
</feature>
<feature type="transmembrane region" description="Helical" evidence="1">
    <location>
        <begin position="158"/>
        <end position="173"/>
    </location>
</feature>
<feature type="transmembrane region" description="Helical" evidence="1">
    <location>
        <begin position="315"/>
        <end position="331"/>
    </location>
</feature>
<reference evidence="2 3" key="1">
    <citation type="journal article" date="2015" name="Nature">
        <title>rRNA introns, odd ribosomes, and small enigmatic genomes across a large radiation of phyla.</title>
        <authorList>
            <person name="Brown C.T."/>
            <person name="Hug L.A."/>
            <person name="Thomas B.C."/>
            <person name="Sharon I."/>
            <person name="Castelle C.J."/>
            <person name="Singh A."/>
            <person name="Wilkins M.J."/>
            <person name="Williams K.H."/>
            <person name="Banfield J.F."/>
        </authorList>
    </citation>
    <scope>NUCLEOTIDE SEQUENCE [LARGE SCALE GENOMIC DNA]</scope>
</reference>
<evidence type="ECO:0000256" key="1">
    <source>
        <dbReference type="SAM" id="Phobius"/>
    </source>
</evidence>
<dbReference type="AlphaFoldDB" id="A0A0G1S5D6"/>
<feature type="transmembrane region" description="Helical" evidence="1">
    <location>
        <begin position="337"/>
        <end position="358"/>
    </location>
</feature>
<feature type="transmembrane region" description="Helical" evidence="1">
    <location>
        <begin position="12"/>
        <end position="34"/>
    </location>
</feature>
<name>A0A0G1S5D6_9BACT</name>
<feature type="transmembrane region" description="Helical" evidence="1">
    <location>
        <begin position="129"/>
        <end position="146"/>
    </location>
</feature>
<feature type="transmembrane region" description="Helical" evidence="1">
    <location>
        <begin position="281"/>
        <end position="303"/>
    </location>
</feature>
<evidence type="ECO:0008006" key="4">
    <source>
        <dbReference type="Google" id="ProtNLM"/>
    </source>
</evidence>
<feature type="transmembrane region" description="Helical" evidence="1">
    <location>
        <begin position="257"/>
        <end position="275"/>
    </location>
</feature>
<keyword evidence="1" id="KW-0472">Membrane</keyword>
<evidence type="ECO:0000313" key="3">
    <source>
        <dbReference type="Proteomes" id="UP000034501"/>
    </source>
</evidence>
<proteinExistence type="predicted"/>
<dbReference type="EMBL" id="LCNW01000011">
    <property type="protein sequence ID" value="KKU64587.1"/>
    <property type="molecule type" value="Genomic_DNA"/>
</dbReference>
<organism evidence="2 3">
    <name type="scientific">Candidatus Woesebacteria bacterium GW2011_GWC2_47_16</name>
    <dbReference type="NCBI Taxonomy" id="1618590"/>
    <lineage>
        <taxon>Bacteria</taxon>
        <taxon>Candidatus Woeseibacteriota</taxon>
    </lineage>
</organism>
<comment type="caution">
    <text evidence="2">The sequence shown here is derived from an EMBL/GenBank/DDBJ whole genome shotgun (WGS) entry which is preliminary data.</text>
</comment>
<keyword evidence="1" id="KW-0812">Transmembrane</keyword>
<keyword evidence="1" id="KW-1133">Transmembrane helix</keyword>
<gene>
    <name evidence="2" type="ORF">UX88_C0011G0004</name>
</gene>
<feature type="transmembrane region" description="Helical" evidence="1">
    <location>
        <begin position="179"/>
        <end position="195"/>
    </location>
</feature>
<evidence type="ECO:0000313" key="2">
    <source>
        <dbReference type="EMBL" id="KKU64587.1"/>
    </source>
</evidence>
<protein>
    <recommendedName>
        <fullName evidence="4">Glycosyltransferase RgtA/B/C/D-like domain-containing protein</fullName>
    </recommendedName>
</protein>